<evidence type="ECO:0000313" key="3">
    <source>
        <dbReference type="EMBL" id="CAB4601506.1"/>
    </source>
</evidence>
<organism evidence="2">
    <name type="scientific">freshwater metagenome</name>
    <dbReference type="NCBI Taxonomy" id="449393"/>
    <lineage>
        <taxon>unclassified sequences</taxon>
        <taxon>metagenomes</taxon>
        <taxon>ecological metagenomes</taxon>
    </lineage>
</organism>
<reference evidence="2" key="1">
    <citation type="submission" date="2020-05" db="EMBL/GenBank/DDBJ databases">
        <authorList>
            <person name="Chiriac C."/>
            <person name="Salcher M."/>
            <person name="Ghai R."/>
            <person name="Kavagutti S V."/>
        </authorList>
    </citation>
    <scope>NUCLEOTIDE SEQUENCE</scope>
</reference>
<dbReference type="AlphaFoldDB" id="A0A6J6B7H1"/>
<keyword evidence="1" id="KW-1133">Transmembrane helix</keyword>
<protein>
    <submittedName>
        <fullName evidence="2">Unannotated protein</fullName>
    </submittedName>
</protein>
<keyword evidence="1" id="KW-0472">Membrane</keyword>
<dbReference type="EMBL" id="CAEZUQ010000012">
    <property type="protein sequence ID" value="CAB4601506.1"/>
    <property type="molecule type" value="Genomic_DNA"/>
</dbReference>
<feature type="transmembrane region" description="Helical" evidence="1">
    <location>
        <begin position="12"/>
        <end position="32"/>
    </location>
</feature>
<name>A0A6J6B7H1_9ZZZZ</name>
<keyword evidence="1" id="KW-0812">Transmembrane</keyword>
<accession>A0A6J6B7H1</accession>
<dbReference type="Pfam" id="PF18986">
    <property type="entry name" value="DUF5719"/>
    <property type="match status" value="1"/>
</dbReference>
<evidence type="ECO:0000313" key="2">
    <source>
        <dbReference type="EMBL" id="CAB4535000.1"/>
    </source>
</evidence>
<gene>
    <name evidence="2" type="ORF">UFOPK1425_00263</name>
    <name evidence="3" type="ORF">UFOPK1842_00189</name>
</gene>
<dbReference type="InterPro" id="IPR043777">
    <property type="entry name" value="DUF5719"/>
</dbReference>
<sequence length="445" mass="47722">MNKNLKWIDEINTKIFAALSIFALSIVSTIVINPDNSGVTKVKSYPATVCPANLSNGTSTSVLPSSKILVRQIPTKNNKLARAKTSFYLSSLPLLVDGNFESSINVTRSKSASLATVVCSISSGDQWFVGGSGTVSSRASIEIINSGLSTSVVDLIVYTSSSVSSVISKRINRNSSKRIYLDSLAPGEDSIVIHSITRSGRVTTFVHDQRERGISSLGADFVSQGADPSNRVVIPAISNVKLVDKKATQTLRILVPGKVDANVRAKIVSSDGSFIPIGLDNISVNAGKVLDVQFNPVLQARNFSLVLTADRPIVAAVKSSRTINGGTEFAWSTSVAEFKDVSLHLGGLNPDVVFQGKNIEVDVQWVDKNRKLYSKTIRSTDGEEWALWHPKNGVLRASFSTASSQIYGGIIFKERVGLSYLPVVAGAELESAAVPNPDARIISRQ</sequence>
<dbReference type="EMBL" id="CAEZSJ010000029">
    <property type="protein sequence ID" value="CAB4535000.1"/>
    <property type="molecule type" value="Genomic_DNA"/>
</dbReference>
<evidence type="ECO:0000256" key="1">
    <source>
        <dbReference type="SAM" id="Phobius"/>
    </source>
</evidence>
<proteinExistence type="predicted"/>